<dbReference type="InterPro" id="IPR000073">
    <property type="entry name" value="AB_hydrolase_1"/>
</dbReference>
<feature type="active site" description="Charge relay system" evidence="2">
    <location>
        <position position="381"/>
    </location>
</feature>
<comment type="similarity">
    <text evidence="1">Belongs to the AB hydrolase superfamily. AB hydrolase 4 family.</text>
</comment>
<dbReference type="InterPro" id="IPR012020">
    <property type="entry name" value="ABHD4"/>
</dbReference>
<dbReference type="PIRSF" id="PIRSF005211">
    <property type="entry name" value="Ab_hydro_YheT"/>
    <property type="match status" value="1"/>
</dbReference>
<dbReference type="PANTHER" id="PTHR10794">
    <property type="entry name" value="ABHYDROLASE DOMAIN-CONTAINING PROTEIN"/>
    <property type="match status" value="1"/>
</dbReference>
<dbReference type="InterPro" id="IPR050960">
    <property type="entry name" value="AB_hydrolase_4_sf"/>
</dbReference>
<dbReference type="Gene3D" id="3.40.50.1820">
    <property type="entry name" value="alpha/beta hydrolase"/>
    <property type="match status" value="1"/>
</dbReference>
<feature type="active site" description="Charge relay system" evidence="2">
    <location>
        <position position="353"/>
    </location>
</feature>
<keyword evidence="3" id="KW-0812">Transmembrane</keyword>
<feature type="transmembrane region" description="Helical" evidence="3">
    <location>
        <begin position="12"/>
        <end position="31"/>
    </location>
</feature>
<keyword evidence="3" id="KW-1133">Transmembrane helix</keyword>
<feature type="transmembrane region" description="Helical" evidence="3">
    <location>
        <begin position="37"/>
        <end position="56"/>
    </location>
</feature>
<dbReference type="PANTHER" id="PTHR10794:SF63">
    <property type="entry name" value="ALPHA_BETA HYDROLASE 1, ISOFORM A"/>
    <property type="match status" value="1"/>
</dbReference>
<reference evidence="5" key="1">
    <citation type="submission" date="2009-06" db="EMBL/GenBank/DDBJ databases">
        <title>Lepeophtheirus salmonis ESTs and full-length cDNAs.</title>
        <authorList>
            <person name="Yasuike M."/>
            <person name="von Schalburg K."/>
            <person name="Cooper G."/>
            <person name="Leong J."/>
            <person name="Jones S.R.M."/>
            <person name="Koop B.F."/>
        </authorList>
    </citation>
    <scope>NUCLEOTIDE SEQUENCE</scope>
    <source>
        <strain evidence="5">Pacific form</strain>
        <tissue evidence="5">Whole</tissue>
    </source>
</reference>
<name>C1BVA4_LEPSM</name>
<sequence>MLIYNNLDLKNLIYYIVYRNNIIPLTILFLITVSLLIFKYYVSLLIFFLLLVSLLINNSKMKIFCRNENRVVRKLKTLKRPLVQFPFNYFSTFSLFIKRQKYMKCKTVILDRISIDIYDNCSSNISSNCNISNTTNTSNNTNTTNNTTTTVILVHGFSSDSKAYTVISTVEQLSKKYRCIAINYRGSLKLPLKCHKFTHIGFTDDIIDVLTYCRQKYPKTKFVLVGFSLGGHLISLLLGRDTTYNENNDIIGGVAISAPTNFKICCDNKNLYTNFIDSFFLNSQKNFFARNKKTIPKSFYEKAMNSKSVVEMNRSISEFFCFDSLADYYRKNSCEFYMKNIEVPYLIINSYDDFVIGNYVPIDEVYRNSNIICVMTNKGGHLGFLDLNLKFGVVGIVEDFINNIQKID</sequence>
<dbReference type="InterPro" id="IPR029058">
    <property type="entry name" value="AB_hydrolase_fold"/>
</dbReference>
<dbReference type="EMBL" id="BT078533">
    <property type="protein sequence ID" value="ACO12957.1"/>
    <property type="molecule type" value="mRNA"/>
</dbReference>
<feature type="domain" description="AB hydrolase-1" evidence="4">
    <location>
        <begin position="150"/>
        <end position="386"/>
    </location>
</feature>
<accession>C1BVA4</accession>
<proteinExistence type="evidence at transcript level"/>
<dbReference type="AlphaFoldDB" id="C1BVA4"/>
<feature type="active site" description="Charge relay system" evidence="2">
    <location>
        <position position="228"/>
    </location>
</feature>
<keyword evidence="3" id="KW-0472">Membrane</keyword>
<dbReference type="GO" id="GO:0034338">
    <property type="term" value="F:short-chain carboxylesterase activity"/>
    <property type="evidence" value="ECO:0007669"/>
    <property type="project" value="TreeGrafter"/>
</dbReference>
<dbReference type="Pfam" id="PF00561">
    <property type="entry name" value="Abhydrolase_1"/>
    <property type="match status" value="1"/>
</dbReference>
<evidence type="ECO:0000256" key="2">
    <source>
        <dbReference type="PIRSR" id="PIRSR005211-1"/>
    </source>
</evidence>
<protein>
    <submittedName>
        <fullName evidence="5">Abhydrolase domain-containing protein 2-A</fullName>
    </submittedName>
</protein>
<keyword evidence="5" id="KW-0378">Hydrolase</keyword>
<dbReference type="ESTHER" id="lepsm-c1bva4">
    <property type="family name" value="abh_upf0017"/>
</dbReference>
<dbReference type="OrthoDB" id="247542at2759"/>
<gene>
    <name evidence="5" type="primary">ABH2A</name>
</gene>
<evidence type="ECO:0000256" key="1">
    <source>
        <dbReference type="ARBA" id="ARBA00010884"/>
    </source>
</evidence>
<dbReference type="GO" id="GO:0047372">
    <property type="term" value="F:monoacylglycerol lipase activity"/>
    <property type="evidence" value="ECO:0007669"/>
    <property type="project" value="TreeGrafter"/>
</dbReference>
<evidence type="ECO:0000313" key="5">
    <source>
        <dbReference type="EMBL" id="ACO12957.1"/>
    </source>
</evidence>
<dbReference type="SUPFAM" id="SSF53474">
    <property type="entry name" value="alpha/beta-Hydrolases"/>
    <property type="match status" value="1"/>
</dbReference>
<feature type="transmembrane region" description="Helical" evidence="3">
    <location>
        <begin position="222"/>
        <end position="239"/>
    </location>
</feature>
<organism evidence="5">
    <name type="scientific">Lepeophtheirus salmonis</name>
    <name type="common">Salmon louse</name>
    <name type="synonym">Caligus salmonis</name>
    <dbReference type="NCBI Taxonomy" id="72036"/>
    <lineage>
        <taxon>Eukaryota</taxon>
        <taxon>Metazoa</taxon>
        <taxon>Ecdysozoa</taxon>
        <taxon>Arthropoda</taxon>
        <taxon>Crustacea</taxon>
        <taxon>Multicrustacea</taxon>
        <taxon>Hexanauplia</taxon>
        <taxon>Copepoda</taxon>
        <taxon>Siphonostomatoida</taxon>
        <taxon>Caligidae</taxon>
        <taxon>Lepeophtheirus</taxon>
    </lineage>
</organism>
<evidence type="ECO:0000259" key="4">
    <source>
        <dbReference type="Pfam" id="PF00561"/>
    </source>
</evidence>
<evidence type="ECO:0000256" key="3">
    <source>
        <dbReference type="SAM" id="Phobius"/>
    </source>
</evidence>